<proteinExistence type="predicted"/>
<organism evidence="1 2">
    <name type="scientific">Acidisarcina polymorpha</name>
    <dbReference type="NCBI Taxonomy" id="2211140"/>
    <lineage>
        <taxon>Bacteria</taxon>
        <taxon>Pseudomonadati</taxon>
        <taxon>Acidobacteriota</taxon>
        <taxon>Terriglobia</taxon>
        <taxon>Terriglobales</taxon>
        <taxon>Acidobacteriaceae</taxon>
        <taxon>Acidisarcina</taxon>
    </lineage>
</organism>
<gene>
    <name evidence="1" type="ORF">ACPOL_4764</name>
</gene>
<evidence type="ECO:0000313" key="2">
    <source>
        <dbReference type="Proteomes" id="UP000253606"/>
    </source>
</evidence>
<dbReference type="Proteomes" id="UP000253606">
    <property type="component" value="Chromosome"/>
</dbReference>
<dbReference type="KEGG" id="abas:ACPOL_4764"/>
<dbReference type="AlphaFoldDB" id="A0A2Z5G4Y7"/>
<keyword evidence="2" id="KW-1185">Reference proteome</keyword>
<sequence length="48" mass="5082">MLMLDVMAITDEVDSQLAQAMSSFTISAETMATGQSVSYLDPDALPNA</sequence>
<name>A0A2Z5G4Y7_9BACT</name>
<protein>
    <submittedName>
        <fullName evidence="1">Uncharacterized protein</fullName>
    </submittedName>
</protein>
<evidence type="ECO:0000313" key="1">
    <source>
        <dbReference type="EMBL" id="AXC14030.1"/>
    </source>
</evidence>
<reference evidence="1 2" key="1">
    <citation type="journal article" date="2018" name="Front. Microbiol.">
        <title>Hydrolytic Capabilities as a Key to Environmental Success: Chitinolytic and Cellulolytic Acidobacteria From Acidic Sub-arctic Soils and Boreal Peatlands.</title>
        <authorList>
            <person name="Belova S.E."/>
            <person name="Ravin N.V."/>
            <person name="Pankratov T.A."/>
            <person name="Rakitin A.L."/>
            <person name="Ivanova A.A."/>
            <person name="Beletsky A.V."/>
            <person name="Mardanov A.V."/>
            <person name="Sinninghe Damste J.S."/>
            <person name="Dedysh S.N."/>
        </authorList>
    </citation>
    <scope>NUCLEOTIDE SEQUENCE [LARGE SCALE GENOMIC DNA]</scope>
    <source>
        <strain evidence="1 2">SBC82</strain>
    </source>
</reference>
<dbReference type="EMBL" id="CP030840">
    <property type="protein sequence ID" value="AXC14030.1"/>
    <property type="molecule type" value="Genomic_DNA"/>
</dbReference>
<accession>A0A2Z5G4Y7</accession>